<name>A0A8S0Q0P1_OLEEU</name>
<reference evidence="1 2" key="1">
    <citation type="submission" date="2019-12" db="EMBL/GenBank/DDBJ databases">
        <authorList>
            <person name="Alioto T."/>
            <person name="Alioto T."/>
            <person name="Gomez Garrido J."/>
        </authorList>
    </citation>
    <scope>NUCLEOTIDE SEQUENCE [LARGE SCALE GENOMIC DNA]</scope>
</reference>
<dbReference type="OrthoDB" id="1716489at2759"/>
<accession>A0A8S0Q0P1</accession>
<gene>
    <name evidence="1" type="ORF">OLEA9_A073308</name>
</gene>
<comment type="caution">
    <text evidence="1">The sequence shown here is derived from an EMBL/GenBank/DDBJ whole genome shotgun (WGS) entry which is preliminary data.</text>
</comment>
<evidence type="ECO:0000313" key="1">
    <source>
        <dbReference type="EMBL" id="CAA2958124.1"/>
    </source>
</evidence>
<evidence type="ECO:0000313" key="2">
    <source>
        <dbReference type="Proteomes" id="UP000594638"/>
    </source>
</evidence>
<dbReference type="Gramene" id="OE9A073308T1">
    <property type="protein sequence ID" value="OE9A073308C1"/>
    <property type="gene ID" value="OE9A073308"/>
</dbReference>
<keyword evidence="2" id="KW-1185">Reference proteome</keyword>
<organism evidence="1 2">
    <name type="scientific">Olea europaea subsp. europaea</name>
    <dbReference type="NCBI Taxonomy" id="158383"/>
    <lineage>
        <taxon>Eukaryota</taxon>
        <taxon>Viridiplantae</taxon>
        <taxon>Streptophyta</taxon>
        <taxon>Embryophyta</taxon>
        <taxon>Tracheophyta</taxon>
        <taxon>Spermatophyta</taxon>
        <taxon>Magnoliopsida</taxon>
        <taxon>eudicotyledons</taxon>
        <taxon>Gunneridae</taxon>
        <taxon>Pentapetalae</taxon>
        <taxon>asterids</taxon>
        <taxon>lamiids</taxon>
        <taxon>Lamiales</taxon>
        <taxon>Oleaceae</taxon>
        <taxon>Oleeae</taxon>
        <taxon>Olea</taxon>
    </lineage>
</organism>
<dbReference type="AlphaFoldDB" id="A0A8S0Q0P1"/>
<dbReference type="EMBL" id="CACTIH010000254">
    <property type="protein sequence ID" value="CAA2958124.1"/>
    <property type="molecule type" value="Genomic_DNA"/>
</dbReference>
<protein>
    <submittedName>
        <fullName evidence="1">PAT1 homolog 1-like, partial</fullName>
    </submittedName>
</protein>
<proteinExistence type="predicted"/>
<dbReference type="Proteomes" id="UP000594638">
    <property type="component" value="Unassembled WGS sequence"/>
</dbReference>
<sequence length="70" mass="7783">MHHNNEFFGNDLVGEVDLGVLEDEDDDRPAVAFDEEGFQLDRDEGEAVGSLFEIDDLAKTFSLKLKIVGV</sequence>